<evidence type="ECO:0000313" key="2">
    <source>
        <dbReference type="Proteomes" id="UP001140087"/>
    </source>
</evidence>
<comment type="caution">
    <text evidence="1">The sequence shown here is derived from an EMBL/GenBank/DDBJ whole genome shotgun (WGS) entry which is preliminary data.</text>
</comment>
<protein>
    <submittedName>
        <fullName evidence="1">Fatty acid synthase alpha subunit Lsd1</fullName>
        <ecNumber evidence="1">2.3.1.86</ecNumber>
    </submittedName>
</protein>
<dbReference type="EMBL" id="JANBUN010000628">
    <property type="protein sequence ID" value="KAJ2802375.1"/>
    <property type="molecule type" value="Genomic_DNA"/>
</dbReference>
<keyword evidence="1" id="KW-0012">Acyltransferase</keyword>
<organism evidence="1 2">
    <name type="scientific">Coemansia helicoidea</name>
    <dbReference type="NCBI Taxonomy" id="1286919"/>
    <lineage>
        <taxon>Eukaryota</taxon>
        <taxon>Fungi</taxon>
        <taxon>Fungi incertae sedis</taxon>
        <taxon>Zoopagomycota</taxon>
        <taxon>Kickxellomycotina</taxon>
        <taxon>Kickxellomycetes</taxon>
        <taxon>Kickxellales</taxon>
        <taxon>Kickxellaceae</taxon>
        <taxon>Coemansia</taxon>
    </lineage>
</organism>
<keyword evidence="2" id="KW-1185">Reference proteome</keyword>
<name>A0ACC1L729_9FUNG</name>
<dbReference type="Proteomes" id="UP001140087">
    <property type="component" value="Unassembled WGS sequence"/>
</dbReference>
<reference evidence="1" key="1">
    <citation type="submission" date="2022-07" db="EMBL/GenBank/DDBJ databases">
        <title>Phylogenomic reconstructions and comparative analyses of Kickxellomycotina fungi.</title>
        <authorList>
            <person name="Reynolds N.K."/>
            <person name="Stajich J.E."/>
            <person name="Barry K."/>
            <person name="Grigoriev I.V."/>
            <person name="Crous P."/>
            <person name="Smith M.E."/>
        </authorList>
    </citation>
    <scope>NUCLEOTIDE SEQUENCE</scope>
    <source>
        <strain evidence="1">BCRC 34780</strain>
    </source>
</reference>
<accession>A0ACC1L729</accession>
<dbReference type="EC" id="2.3.1.86" evidence="1"/>
<sequence length="261" mass="28554">MHGPIIALPMVFTYNPSQVTALIHGSKQADDDAVRRFYTDVWTASADKPTTFQDMKRPGDTVYDEITITASHIRGFCEITGHSSRQYVHPDDGKLVAPMEFLGTAAMRSILASFQSTIFGPGAAHVVHHSNRLEVADGVPTLHVGDTISSAVRIDGLENTAAGKNLSLTTMLRRNGQLVGSMKSALVSRSHHMEASNAFAIDREHKVTIALPSAVDVTVLESREWFAYREGAPSRIEPGTEVEFCLDSEYRFASDDLYSSV</sequence>
<gene>
    <name evidence="1" type="primary">fas2_9</name>
    <name evidence="1" type="ORF">H4R21_002440</name>
</gene>
<evidence type="ECO:0000313" key="1">
    <source>
        <dbReference type="EMBL" id="KAJ2802375.1"/>
    </source>
</evidence>
<keyword evidence="1" id="KW-0808">Transferase</keyword>
<feature type="non-terminal residue" evidence="1">
    <location>
        <position position="261"/>
    </location>
</feature>
<proteinExistence type="predicted"/>